<dbReference type="Proteomes" id="UP001497444">
    <property type="component" value="Chromosome 3"/>
</dbReference>
<reference evidence="1" key="1">
    <citation type="submission" date="2024-02" db="EMBL/GenBank/DDBJ databases">
        <authorList>
            <consortium name="ELIXIR-Norway"/>
            <consortium name="Elixir Norway"/>
        </authorList>
    </citation>
    <scope>NUCLEOTIDE SEQUENCE</scope>
</reference>
<gene>
    <name evidence="1" type="ORF">CSSPJE1EN1_LOCUS16219</name>
</gene>
<protein>
    <submittedName>
        <fullName evidence="1">Uncharacterized protein</fullName>
    </submittedName>
</protein>
<name>A0ABP0WV61_9BRYO</name>
<dbReference type="EMBL" id="OZ020098">
    <property type="protein sequence ID" value="CAK9270741.1"/>
    <property type="molecule type" value="Genomic_DNA"/>
</dbReference>
<accession>A0ABP0WV61</accession>
<keyword evidence="2" id="KW-1185">Reference proteome</keyword>
<evidence type="ECO:0000313" key="2">
    <source>
        <dbReference type="Proteomes" id="UP001497444"/>
    </source>
</evidence>
<proteinExistence type="predicted"/>
<sequence length="91" mass="9566">MVSGKMRGGLGMSSWLLIAITILVVLQLFSMAGVYGAQMSHQLHGNCLKGQDDLFECLVVPSRKLQQVPTPPVPTGSPPKQNQPGGGGHGN</sequence>
<evidence type="ECO:0000313" key="1">
    <source>
        <dbReference type="EMBL" id="CAK9270741.1"/>
    </source>
</evidence>
<organism evidence="1 2">
    <name type="scientific">Sphagnum jensenii</name>
    <dbReference type="NCBI Taxonomy" id="128206"/>
    <lineage>
        <taxon>Eukaryota</taxon>
        <taxon>Viridiplantae</taxon>
        <taxon>Streptophyta</taxon>
        <taxon>Embryophyta</taxon>
        <taxon>Bryophyta</taxon>
        <taxon>Sphagnophytina</taxon>
        <taxon>Sphagnopsida</taxon>
        <taxon>Sphagnales</taxon>
        <taxon>Sphagnaceae</taxon>
        <taxon>Sphagnum</taxon>
    </lineage>
</organism>